<dbReference type="RefSeq" id="WP_123864547.1">
    <property type="nucleotide sequence ID" value="NZ_QXZY01000003.1"/>
</dbReference>
<protein>
    <submittedName>
        <fullName evidence="1">Uncharacterized protein</fullName>
    </submittedName>
</protein>
<comment type="caution">
    <text evidence="1">The sequence shown here is derived from an EMBL/GenBank/DDBJ whole genome shotgun (WGS) entry which is preliminary data.</text>
</comment>
<proteinExistence type="predicted"/>
<name>A0A3N4MEI2_9BACT</name>
<sequence length="133" mass="15256">MINLHQLKAGDIVLAKFEEQLSEGKVLELDIPAGQACVLTHEEQENWYSPEDLFPIPLTEEQLVRLKFKRTEEPPINGSGQAWIRGPFTVLLQDGDTPHTILHYRDETRNIAGSLMVHELQNHYQGMTLFHLE</sequence>
<dbReference type="EMBL" id="RMBX01000002">
    <property type="protein sequence ID" value="RPD42324.1"/>
    <property type="molecule type" value="Genomic_DNA"/>
</dbReference>
<dbReference type="Proteomes" id="UP000279089">
    <property type="component" value="Unassembled WGS sequence"/>
</dbReference>
<dbReference type="AlphaFoldDB" id="A0A3N4MEI2"/>
<accession>A0A3N4MEI2</accession>
<organism evidence="1 2">
    <name type="scientific">Chitinophaga barathri</name>
    <dbReference type="NCBI Taxonomy" id="1647451"/>
    <lineage>
        <taxon>Bacteria</taxon>
        <taxon>Pseudomonadati</taxon>
        <taxon>Bacteroidota</taxon>
        <taxon>Chitinophagia</taxon>
        <taxon>Chitinophagales</taxon>
        <taxon>Chitinophagaceae</taxon>
        <taxon>Chitinophaga</taxon>
    </lineage>
</organism>
<keyword evidence="2" id="KW-1185">Reference proteome</keyword>
<reference evidence="2" key="1">
    <citation type="submission" date="2018-11" db="EMBL/GenBank/DDBJ databases">
        <title>Chitinophaga lutea sp.nov., isolate from arsenic contaminated soil.</title>
        <authorList>
            <person name="Zong Y."/>
        </authorList>
    </citation>
    <scope>NUCLEOTIDE SEQUENCE [LARGE SCALE GENOMIC DNA]</scope>
    <source>
        <strain evidence="2">YLT18</strain>
    </source>
</reference>
<gene>
    <name evidence="1" type="ORF">EG028_03865</name>
</gene>
<evidence type="ECO:0000313" key="2">
    <source>
        <dbReference type="Proteomes" id="UP000279089"/>
    </source>
</evidence>
<evidence type="ECO:0000313" key="1">
    <source>
        <dbReference type="EMBL" id="RPD42324.1"/>
    </source>
</evidence>